<comment type="similarity">
    <text evidence="1">Belongs to the DNA2/NAM7 helicase family.</text>
</comment>
<dbReference type="Proteomes" id="UP000326678">
    <property type="component" value="Chromosome Gxm1"/>
</dbReference>
<dbReference type="InterPro" id="IPR027417">
    <property type="entry name" value="P-loop_NTPase"/>
</dbReference>
<evidence type="ECO:0000313" key="8">
    <source>
        <dbReference type="EMBL" id="QFS48073.1"/>
    </source>
</evidence>
<evidence type="ECO:0000256" key="5">
    <source>
        <dbReference type="ARBA" id="ARBA00022840"/>
    </source>
</evidence>
<gene>
    <name evidence="8" type="ORF">GXM_05565</name>
</gene>
<dbReference type="Pfam" id="PF13086">
    <property type="entry name" value="AAA_11"/>
    <property type="match status" value="1"/>
</dbReference>
<dbReference type="Gene3D" id="3.40.50.300">
    <property type="entry name" value="P-loop containing nucleotide triphosphate hydrolases"/>
    <property type="match status" value="2"/>
</dbReference>
<dbReference type="InterPro" id="IPR041679">
    <property type="entry name" value="DNA2/NAM7-like_C"/>
</dbReference>
<feature type="domain" description="DNA2/NAM7 helicase-like C-terminal" evidence="7">
    <location>
        <begin position="203"/>
        <end position="406"/>
    </location>
</feature>
<dbReference type="GO" id="GO:0043139">
    <property type="term" value="F:5'-3' DNA helicase activity"/>
    <property type="evidence" value="ECO:0007669"/>
    <property type="project" value="TreeGrafter"/>
</dbReference>
<dbReference type="EMBL" id="CP045226">
    <property type="protein sequence ID" value="QFS48073.1"/>
    <property type="molecule type" value="Genomic_DNA"/>
</dbReference>
<feature type="domain" description="DNA2/NAM7 helicase helicase" evidence="6">
    <location>
        <begin position="35"/>
        <end position="181"/>
    </location>
</feature>
<organism evidence="8 9">
    <name type="scientific">Nostoc sphaeroides CCNUC1</name>
    <dbReference type="NCBI Taxonomy" id="2653204"/>
    <lineage>
        <taxon>Bacteria</taxon>
        <taxon>Bacillati</taxon>
        <taxon>Cyanobacteriota</taxon>
        <taxon>Cyanophyceae</taxon>
        <taxon>Nostocales</taxon>
        <taxon>Nostocaceae</taxon>
        <taxon>Nostoc</taxon>
    </lineage>
</organism>
<protein>
    <recommendedName>
        <fullName evidence="10">DNA helicase</fullName>
    </recommendedName>
</protein>
<name>A0A5P8W5P9_9NOSO</name>
<keyword evidence="5" id="KW-0067">ATP-binding</keyword>
<dbReference type="CDD" id="cd17934">
    <property type="entry name" value="DEXXQc_Upf1-like"/>
    <property type="match status" value="1"/>
</dbReference>
<dbReference type="GO" id="GO:0005524">
    <property type="term" value="F:ATP binding"/>
    <property type="evidence" value="ECO:0007669"/>
    <property type="project" value="UniProtKB-KW"/>
</dbReference>
<keyword evidence="9" id="KW-1185">Reference proteome</keyword>
<evidence type="ECO:0000256" key="4">
    <source>
        <dbReference type="ARBA" id="ARBA00022806"/>
    </source>
</evidence>
<evidence type="ECO:0000256" key="1">
    <source>
        <dbReference type="ARBA" id="ARBA00007913"/>
    </source>
</evidence>
<keyword evidence="2" id="KW-0547">Nucleotide-binding</keyword>
<dbReference type="PANTHER" id="PTHR43788">
    <property type="entry name" value="DNA2/NAM7 HELICASE FAMILY MEMBER"/>
    <property type="match status" value="1"/>
</dbReference>
<evidence type="ECO:0000256" key="3">
    <source>
        <dbReference type="ARBA" id="ARBA00022801"/>
    </source>
</evidence>
<evidence type="ECO:0000259" key="6">
    <source>
        <dbReference type="Pfam" id="PF13086"/>
    </source>
</evidence>
<dbReference type="InterPro" id="IPR041677">
    <property type="entry name" value="DNA2/NAM7_AAA_11"/>
</dbReference>
<reference evidence="8 9" key="1">
    <citation type="submission" date="2019-10" db="EMBL/GenBank/DDBJ databases">
        <title>Genomic and transcriptomic insights into the perfect genentic adaptation of a filamentous nitrogen-fixing cyanobacterium to rice fields.</title>
        <authorList>
            <person name="Chen Z."/>
        </authorList>
    </citation>
    <scope>NUCLEOTIDE SEQUENCE [LARGE SCALE GENOMIC DNA]</scope>
    <source>
        <strain evidence="8">CCNUC1</strain>
    </source>
</reference>
<dbReference type="PANTHER" id="PTHR43788:SF8">
    <property type="entry name" value="DNA-BINDING PROTEIN SMUBP-2"/>
    <property type="match status" value="1"/>
</dbReference>
<evidence type="ECO:0008006" key="10">
    <source>
        <dbReference type="Google" id="ProtNLM"/>
    </source>
</evidence>
<dbReference type="SUPFAM" id="SSF52540">
    <property type="entry name" value="P-loop containing nucleoside triphosphate hydrolases"/>
    <property type="match status" value="1"/>
</dbReference>
<evidence type="ECO:0000259" key="7">
    <source>
        <dbReference type="Pfam" id="PF13087"/>
    </source>
</evidence>
<dbReference type="InterPro" id="IPR050534">
    <property type="entry name" value="Coronavir_polyprotein_1ab"/>
</dbReference>
<keyword evidence="4" id="KW-0347">Helicase</keyword>
<dbReference type="AlphaFoldDB" id="A0A5P8W5P9"/>
<dbReference type="CDD" id="cd18808">
    <property type="entry name" value="SF1_C_Upf1"/>
    <property type="match status" value="1"/>
</dbReference>
<evidence type="ECO:0000313" key="9">
    <source>
        <dbReference type="Proteomes" id="UP000326678"/>
    </source>
</evidence>
<keyword evidence="3" id="KW-0378">Hydrolase</keyword>
<dbReference type="KEGG" id="nsh:GXM_05565"/>
<dbReference type="GO" id="GO:0016787">
    <property type="term" value="F:hydrolase activity"/>
    <property type="evidence" value="ECO:0007669"/>
    <property type="project" value="UniProtKB-KW"/>
</dbReference>
<dbReference type="Pfam" id="PF13087">
    <property type="entry name" value="AAA_12"/>
    <property type="match status" value="1"/>
</dbReference>
<dbReference type="InterPro" id="IPR047187">
    <property type="entry name" value="SF1_C_Upf1"/>
</dbReference>
<proteinExistence type="inferred from homology"/>
<sequence length="441" mass="50975">MQETTETYKNQLIETQSQIQTIVEHLRQQLEYISTERIWWQSIWEAIPGRFKLEVYSTDLFNLDFLRTIKAKFEYWQQQLQNEEFYLNRYQHFVQDWIGKLRQPTQGDRTNLRRIYLDNANVVGITCVQAANPDFSKEFKYFDVVIIDEVSKCTPPELLIPALKGKKLVMVGDHRQLPPMLDAKTLEEVSQEIGSTNTELQLLQESLFKIQFESANDNIKQMLNIQYRMHPIIMGAINQFYDGKLECGILEPDTKRAHHLAGEIIKESHHLIWVKTPGGDQFQEETTGTSFFNIPEINAIECLCKQFETTWASRVANGQPKKEIAVITFYVAQLRKIDERLQSKDFPSLQITTGTVDRFQGMERPVVIVSMVRNNSRGDVGFAKKPERVNVAFSRAQELLIIVGCHNLFTHQSGKVGSMYSEVSNIVRLHGGFVDVSRLFC</sequence>
<accession>A0A5P8W5P9</accession>
<evidence type="ECO:0000256" key="2">
    <source>
        <dbReference type="ARBA" id="ARBA00022741"/>
    </source>
</evidence>